<dbReference type="AlphaFoldDB" id="A0A8R1DJR2"/>
<keyword evidence="1 5" id="KW-0479">Metal-binding</keyword>
<dbReference type="PROSITE" id="PS50103">
    <property type="entry name" value="ZF_C3H1"/>
    <property type="match status" value="3"/>
</dbReference>
<feature type="zinc finger region" description="C3H1-type" evidence="5">
    <location>
        <begin position="223"/>
        <end position="250"/>
    </location>
</feature>
<evidence type="ECO:0000256" key="3">
    <source>
        <dbReference type="ARBA" id="ARBA00022771"/>
    </source>
</evidence>
<evidence type="ECO:0000256" key="5">
    <source>
        <dbReference type="PROSITE-ProRule" id="PRU00723"/>
    </source>
</evidence>
<evidence type="ECO:0000256" key="6">
    <source>
        <dbReference type="SAM" id="MobiDB-lite"/>
    </source>
</evidence>
<dbReference type="Pfam" id="PF00642">
    <property type="entry name" value="zf-CCCH"/>
    <property type="match status" value="1"/>
</dbReference>
<accession>A0A8R1DJR2</accession>
<feature type="compositionally biased region" description="Pro residues" evidence="6">
    <location>
        <begin position="396"/>
        <end position="407"/>
    </location>
</feature>
<feature type="region of interest" description="Disordered" evidence="6">
    <location>
        <begin position="461"/>
        <end position="485"/>
    </location>
</feature>
<dbReference type="InterPro" id="IPR045124">
    <property type="entry name" value="Su(sable)-like"/>
</dbReference>
<evidence type="ECO:0000259" key="7">
    <source>
        <dbReference type="PROSITE" id="PS50103"/>
    </source>
</evidence>
<keyword evidence="4 5" id="KW-0862">Zinc</keyword>
<feature type="compositionally biased region" description="Acidic residues" evidence="6">
    <location>
        <begin position="9"/>
        <end position="28"/>
    </location>
</feature>
<feature type="zinc finger region" description="C3H1-type" evidence="5">
    <location>
        <begin position="193"/>
        <end position="220"/>
    </location>
</feature>
<dbReference type="Proteomes" id="UP000005237">
    <property type="component" value="Unassembled WGS sequence"/>
</dbReference>
<dbReference type="GO" id="GO:0003723">
    <property type="term" value="F:RNA binding"/>
    <property type="evidence" value="ECO:0007669"/>
    <property type="project" value="InterPro"/>
</dbReference>
<dbReference type="SUPFAM" id="SSF90229">
    <property type="entry name" value="CCCH zinc finger"/>
    <property type="match status" value="2"/>
</dbReference>
<feature type="domain" description="C3H1-type" evidence="7">
    <location>
        <begin position="251"/>
        <end position="272"/>
    </location>
</feature>
<dbReference type="GO" id="GO:0005634">
    <property type="term" value="C:nucleus"/>
    <property type="evidence" value="ECO:0007669"/>
    <property type="project" value="TreeGrafter"/>
</dbReference>
<keyword evidence="3 5" id="KW-0863">Zinc-finger</keyword>
<evidence type="ECO:0000313" key="9">
    <source>
        <dbReference type="Proteomes" id="UP000005237"/>
    </source>
</evidence>
<keyword evidence="9" id="KW-1185">Reference proteome</keyword>
<dbReference type="InterPro" id="IPR000571">
    <property type="entry name" value="Znf_CCCH"/>
</dbReference>
<keyword evidence="2" id="KW-0677">Repeat</keyword>
<organism evidence="8 9">
    <name type="scientific">Caenorhabditis japonica</name>
    <dbReference type="NCBI Taxonomy" id="281687"/>
    <lineage>
        <taxon>Eukaryota</taxon>
        <taxon>Metazoa</taxon>
        <taxon>Ecdysozoa</taxon>
        <taxon>Nematoda</taxon>
        <taxon>Chromadorea</taxon>
        <taxon>Rhabditida</taxon>
        <taxon>Rhabditina</taxon>
        <taxon>Rhabditomorpha</taxon>
        <taxon>Rhabditoidea</taxon>
        <taxon>Rhabditidae</taxon>
        <taxon>Peloderinae</taxon>
        <taxon>Caenorhabditis</taxon>
    </lineage>
</organism>
<dbReference type="Gene3D" id="4.10.1000.10">
    <property type="entry name" value="Zinc finger, CCCH-type"/>
    <property type="match status" value="2"/>
</dbReference>
<protein>
    <recommendedName>
        <fullName evidence="7">C3H1-type domain-containing protein</fullName>
    </recommendedName>
</protein>
<feature type="compositionally biased region" description="Polar residues" evidence="6">
    <location>
        <begin position="572"/>
        <end position="582"/>
    </location>
</feature>
<evidence type="ECO:0000256" key="2">
    <source>
        <dbReference type="ARBA" id="ARBA00022737"/>
    </source>
</evidence>
<feature type="compositionally biased region" description="Basic and acidic residues" evidence="6">
    <location>
        <begin position="73"/>
        <end position="97"/>
    </location>
</feature>
<proteinExistence type="predicted"/>
<dbReference type="PANTHER" id="PTHR13119:SF12">
    <property type="entry name" value="PROTEIN SUPPRESSOR OF SABLE"/>
    <property type="match status" value="1"/>
</dbReference>
<dbReference type="InterPro" id="IPR036855">
    <property type="entry name" value="Znf_CCCH_sf"/>
</dbReference>
<feature type="region of interest" description="Disordered" evidence="6">
    <location>
        <begin position="1"/>
        <end position="162"/>
    </location>
</feature>
<reference evidence="9" key="1">
    <citation type="submission" date="2010-08" db="EMBL/GenBank/DDBJ databases">
        <authorList>
            <consortium name="Caenorhabditis japonica Sequencing Consortium"/>
            <person name="Wilson R.K."/>
        </authorList>
    </citation>
    <scope>NUCLEOTIDE SEQUENCE [LARGE SCALE GENOMIC DNA]</scope>
    <source>
        <strain evidence="9">DF5081</strain>
    </source>
</reference>
<sequence length="582" mass="64698">MDVMKDIKEEFEDGELPEDGEICDDEDDGEKRNDKNSQQTLPAVKQEEPAPAPVQTHHHHHHHQAPGSNGSVRESRERDEKPPRRFEHSSPPKRDPDPFGPHNNEPQGNDLFGSGDKDYRVTNAGGPASEEEPFTDTDYRQSRRRRHSPIADDTDYDSRSKRPFFGGRVGSYRGGGHGGPGAGFRGGQKPRFQTDHQICKFFREGYCRDGDNCLYSHQAEDSLRRSVLCNFYANSFCKKGLQCLMLHGEFPCIEFHKGICKNNQCRFSHVPLTDYTRPIVDKALADEEARQQQQAPSYRQNPVANAAAAAAAANVMAPRRRVLLPGGPNLPQTSPPHAPIIHAPVPQTSHLNGGQLPPPQVVVPTIQPRSLPPMYPPVGSGGYFNQAPRPEQVQGLPPPRTIEPPRPSTHLPQPVRQMLPHVPPQLQSQGLPPPQQVIPERRAQSPPAFNLEAMLNKLANSDKRELSDEDSPASPPQNTFSSNPFGVGKVAVIPQEATVTYKILRVTRRLPYSNIENVEKIPANDPRKAKASQKQFDAFSSMLSAAGNVVSDPRLRAQKERATEPVKRQENPMFSSWMPQIS</sequence>
<feature type="domain" description="C3H1-type" evidence="7">
    <location>
        <begin position="193"/>
        <end position="220"/>
    </location>
</feature>
<evidence type="ECO:0000256" key="4">
    <source>
        <dbReference type="ARBA" id="ARBA00022833"/>
    </source>
</evidence>
<dbReference type="GO" id="GO:0045892">
    <property type="term" value="P:negative regulation of DNA-templated transcription"/>
    <property type="evidence" value="ECO:0007669"/>
    <property type="project" value="InterPro"/>
</dbReference>
<evidence type="ECO:0000313" key="8">
    <source>
        <dbReference type="EnsemblMetazoa" id="CJA04587.1"/>
    </source>
</evidence>
<dbReference type="PANTHER" id="PTHR13119">
    <property type="entry name" value="ZINC FINGER CCCH DOMAIN-CONTAINING PROTEI"/>
    <property type="match status" value="1"/>
</dbReference>
<dbReference type="SMART" id="SM00356">
    <property type="entry name" value="ZnF_C3H1"/>
    <property type="match status" value="3"/>
</dbReference>
<dbReference type="GO" id="GO:0008270">
    <property type="term" value="F:zinc ion binding"/>
    <property type="evidence" value="ECO:0007669"/>
    <property type="project" value="UniProtKB-KW"/>
</dbReference>
<feature type="domain" description="C3H1-type" evidence="7">
    <location>
        <begin position="223"/>
        <end position="250"/>
    </location>
</feature>
<evidence type="ECO:0000256" key="1">
    <source>
        <dbReference type="ARBA" id="ARBA00022723"/>
    </source>
</evidence>
<dbReference type="EnsemblMetazoa" id="CJA04587.1">
    <property type="protein sequence ID" value="CJA04587.1"/>
    <property type="gene ID" value="WBGene00123790"/>
</dbReference>
<reference evidence="8" key="2">
    <citation type="submission" date="2022-06" db="UniProtKB">
        <authorList>
            <consortium name="EnsemblMetazoa"/>
        </authorList>
    </citation>
    <scope>IDENTIFICATION</scope>
    <source>
        <strain evidence="8">DF5081</strain>
    </source>
</reference>
<dbReference type="FunFam" id="4.10.1000.10:FF:000049">
    <property type="entry name" value="Protein CBG18471"/>
    <property type="match status" value="1"/>
</dbReference>
<feature type="region of interest" description="Disordered" evidence="6">
    <location>
        <begin position="323"/>
        <end position="357"/>
    </location>
</feature>
<feature type="region of interest" description="Disordered" evidence="6">
    <location>
        <begin position="555"/>
        <end position="582"/>
    </location>
</feature>
<feature type="compositionally biased region" description="Basic and acidic residues" evidence="6">
    <location>
        <begin position="555"/>
        <end position="570"/>
    </location>
</feature>
<feature type="region of interest" description="Disordered" evidence="6">
    <location>
        <begin position="380"/>
        <end position="416"/>
    </location>
</feature>
<feature type="zinc finger region" description="C3H1-type" evidence="5">
    <location>
        <begin position="251"/>
        <end position="272"/>
    </location>
</feature>
<name>A0A8R1DJR2_CAEJA</name>